<dbReference type="Pfam" id="PF22484">
    <property type="entry name" value="DUF6986"/>
    <property type="match status" value="1"/>
</dbReference>
<evidence type="ECO:0000313" key="5">
    <source>
        <dbReference type="Proteomes" id="UP001165136"/>
    </source>
</evidence>
<evidence type="ECO:0000256" key="2">
    <source>
        <dbReference type="ARBA" id="ARBA00022723"/>
    </source>
</evidence>
<dbReference type="GO" id="GO:0000287">
    <property type="term" value="F:magnesium ion binding"/>
    <property type="evidence" value="ECO:0007669"/>
    <property type="project" value="TreeGrafter"/>
</dbReference>
<keyword evidence="2" id="KW-0479">Metal-binding</keyword>
<dbReference type="EMBL" id="BSTI01000007">
    <property type="protein sequence ID" value="GLY67041.1"/>
    <property type="molecule type" value="Genomic_DNA"/>
</dbReference>
<protein>
    <submittedName>
        <fullName evidence="4">Aldolase</fullName>
    </submittedName>
</protein>
<comment type="cofactor">
    <cofactor evidence="1">
        <name>Mg(2+)</name>
        <dbReference type="ChEBI" id="CHEBI:18420"/>
    </cofactor>
</comment>
<keyword evidence="5" id="KW-1185">Reference proteome</keyword>
<dbReference type="PANTHER" id="PTHR32308">
    <property type="entry name" value="LYASE BETA SUBUNIT, PUTATIVE (AFU_ORTHOLOGUE AFUA_4G13030)-RELATED"/>
    <property type="match status" value="1"/>
</dbReference>
<dbReference type="SUPFAM" id="SSF51621">
    <property type="entry name" value="Phosphoenolpyruvate/pyruvate domain"/>
    <property type="match status" value="1"/>
</dbReference>
<evidence type="ECO:0000256" key="3">
    <source>
        <dbReference type="ARBA" id="ARBA00022842"/>
    </source>
</evidence>
<name>A0A9W6VI17_9PSEU</name>
<dbReference type="PANTHER" id="PTHR32308:SF10">
    <property type="entry name" value="CITRATE LYASE SUBUNIT BETA"/>
    <property type="match status" value="1"/>
</dbReference>
<dbReference type="GO" id="GO:0006107">
    <property type="term" value="P:oxaloacetate metabolic process"/>
    <property type="evidence" value="ECO:0007669"/>
    <property type="project" value="TreeGrafter"/>
</dbReference>
<comment type="caution">
    <text evidence="4">The sequence shown here is derived from an EMBL/GenBank/DDBJ whole genome shotgun (WGS) entry which is preliminary data.</text>
</comment>
<accession>A0A9W6VI17</accession>
<dbReference type="Proteomes" id="UP001165136">
    <property type="component" value="Unassembled WGS sequence"/>
</dbReference>
<organism evidence="4 5">
    <name type="scientific">Amycolatopsis taiwanensis</name>
    <dbReference type="NCBI Taxonomy" id="342230"/>
    <lineage>
        <taxon>Bacteria</taxon>
        <taxon>Bacillati</taxon>
        <taxon>Actinomycetota</taxon>
        <taxon>Actinomycetes</taxon>
        <taxon>Pseudonocardiales</taxon>
        <taxon>Pseudonocardiaceae</taxon>
        <taxon>Amycolatopsis</taxon>
    </lineage>
</organism>
<dbReference type="Gene3D" id="3.20.20.60">
    <property type="entry name" value="Phosphoenolpyruvate-binding domains"/>
    <property type="match status" value="1"/>
</dbReference>
<evidence type="ECO:0000256" key="1">
    <source>
        <dbReference type="ARBA" id="ARBA00001946"/>
    </source>
</evidence>
<keyword evidence="3" id="KW-0460">Magnesium</keyword>
<evidence type="ECO:0000313" key="4">
    <source>
        <dbReference type="EMBL" id="GLY67041.1"/>
    </source>
</evidence>
<dbReference type="GO" id="GO:0003824">
    <property type="term" value="F:catalytic activity"/>
    <property type="evidence" value="ECO:0007669"/>
    <property type="project" value="InterPro"/>
</dbReference>
<dbReference type="InterPro" id="IPR015813">
    <property type="entry name" value="Pyrv/PenolPyrv_kinase-like_dom"/>
</dbReference>
<proteinExistence type="predicted"/>
<reference evidence="4" key="1">
    <citation type="submission" date="2023-03" db="EMBL/GenBank/DDBJ databases">
        <title>Amycolatopsis taiwanensis NBRC 103393.</title>
        <authorList>
            <person name="Ichikawa N."/>
            <person name="Sato H."/>
            <person name="Tonouchi N."/>
        </authorList>
    </citation>
    <scope>NUCLEOTIDE SEQUENCE</scope>
    <source>
        <strain evidence="4">NBRC 103393</strain>
    </source>
</reference>
<gene>
    <name evidence="4" type="ORF">Atai01_36600</name>
</gene>
<dbReference type="AlphaFoldDB" id="A0A9W6VI17"/>
<sequence length="455" mass="49056">MSQSARDRIWVARPWPTHDPCLPGPAAYLPKSEAFGADAPVVTSGGNTDFAARFSHAMSGRLAEETYASADARLSEVDARVAARYPGEPAGRQPVHTVYVPAHRFSADLVTRWGEQAGRVFADHGERLGLPGEIAERVRRKLGVEPIEDLRIDFEDGYGAPGDEAEDAAALACAKALSGSSAPLPPFTGIRFKSFERLTRRRGIRTLDVFLDGLGGELPPGFVVTLPKVTAVEQVAVAAEVLARLEDAYALPVGALRFEVQIETSQSIVGTDGALAAARIIRAAGGRCAGLHFGTYDYTAGLGIAAAYQSMEHPAADFAKAVMQVAAAGTGVRLSDGSTNRLPVGDDLQAAWREHLRLVRRSLERGFYQGWDLHPHQLPTRFAATYAFFRDGVDSAAKRIRDYAEQTESGVLDEPATAQALAVFLLRGLDCGALDEDELPLDRPRLHAYARRQTV</sequence>
<dbReference type="InterPro" id="IPR054255">
    <property type="entry name" value="DUF6986"/>
</dbReference>
<dbReference type="InterPro" id="IPR040442">
    <property type="entry name" value="Pyrv_kinase-like_dom_sf"/>
</dbReference>